<comment type="caution">
    <text evidence="3">The sequence shown here is derived from an EMBL/GenBank/DDBJ whole genome shotgun (WGS) entry which is preliminary data.</text>
</comment>
<keyword evidence="4" id="KW-1185">Reference proteome</keyword>
<dbReference type="Pfam" id="PF01425">
    <property type="entry name" value="Amidase"/>
    <property type="match status" value="1"/>
</dbReference>
<feature type="domain" description="Scytalone dehydratase-like protein Arp1 N-terminal" evidence="2">
    <location>
        <begin position="53"/>
        <end position="145"/>
    </location>
</feature>
<dbReference type="InterPro" id="IPR058329">
    <property type="entry name" value="Arp1_N"/>
</dbReference>
<feature type="domain" description="Amidase" evidence="1">
    <location>
        <begin position="197"/>
        <end position="370"/>
    </location>
</feature>
<gene>
    <name evidence="3" type="ORF">H072_7422</name>
</gene>
<evidence type="ECO:0000259" key="2">
    <source>
        <dbReference type="Pfam" id="PF26053"/>
    </source>
</evidence>
<dbReference type="PANTHER" id="PTHR46310:SF7">
    <property type="entry name" value="AMIDASE 1"/>
    <property type="match status" value="1"/>
</dbReference>
<dbReference type="OMA" id="MRVTNAS"/>
<dbReference type="HOGENOM" id="CLU_020129_2_1_1"/>
<dbReference type="Gene3D" id="3.90.1300.10">
    <property type="entry name" value="Amidase signature (AS) domain"/>
    <property type="match status" value="1"/>
</dbReference>
<dbReference type="STRING" id="1284197.S8A743"/>
<proteinExistence type="predicted"/>
<sequence>MQLQIIEPAFGQKSTEADPVNPDLSESTMFNVDGVSYLISPEPQDRRFLIGATGTEPLTVFHIDGEVITLEWLKCTIDRYLKLDDVFERFFLRSTLFQTTVNTLRFETGVKDHLRSLGNTKIYISSGITPQEMLPLGPYFSSFSGIHEVFRLYEDTSAAFVVSTISSQKGTSFRTVQAAACGTQNLVVAVPSRLRFKKSEAKPLAGVRIAVKDLLHLKGVCTSGGSRAYQKLYPKQQLTAPLIQRLIDKGAIIVGKTKTAEFGGPQEVLGDWSDFLCPFNPRGDGDLNALSSSTGSAVAIAAYPWLDLALATDGGGSVRDPSRDQGIYGLRPTHDGDREVGSIAPAPMFQRSGVMGRDISELLVFTKQWLNCDRILGRNESRLPKKLLIISDYAAESSESQPIFDDFTFMGVMGADFYNEFADFRQQYSKKYGRRPYTSPPTRWVWDLFEQESPEKRVAALQKIKIHNEWFRKHVLEDDPIGSSDTIILIPHPPLHPLQYRDDYGR</sequence>
<dbReference type="EMBL" id="AQGS01000526">
    <property type="protein sequence ID" value="EPS38800.1"/>
    <property type="molecule type" value="Genomic_DNA"/>
</dbReference>
<evidence type="ECO:0000313" key="4">
    <source>
        <dbReference type="Proteomes" id="UP000015100"/>
    </source>
</evidence>
<evidence type="ECO:0000313" key="3">
    <source>
        <dbReference type="EMBL" id="EPS38800.1"/>
    </source>
</evidence>
<dbReference type="Proteomes" id="UP000015100">
    <property type="component" value="Unassembled WGS sequence"/>
</dbReference>
<dbReference type="eggNOG" id="KOG1211">
    <property type="taxonomic scope" value="Eukaryota"/>
</dbReference>
<name>S8A743_DACHA</name>
<dbReference type="AlphaFoldDB" id="S8A743"/>
<dbReference type="PANTHER" id="PTHR46310">
    <property type="entry name" value="AMIDASE 1"/>
    <property type="match status" value="1"/>
</dbReference>
<dbReference type="Pfam" id="PF26053">
    <property type="entry name" value="DUF8016"/>
    <property type="match status" value="1"/>
</dbReference>
<dbReference type="InterPro" id="IPR023631">
    <property type="entry name" value="Amidase_dom"/>
</dbReference>
<reference evidence="3 4" key="1">
    <citation type="journal article" date="2013" name="PLoS Genet.">
        <title>Genomic mechanisms accounting for the adaptation to parasitism in nematode-trapping fungi.</title>
        <authorList>
            <person name="Meerupati T."/>
            <person name="Andersson K.M."/>
            <person name="Friman E."/>
            <person name="Kumar D."/>
            <person name="Tunlid A."/>
            <person name="Ahren D."/>
        </authorList>
    </citation>
    <scope>NUCLEOTIDE SEQUENCE [LARGE SCALE GENOMIC DNA]</scope>
    <source>
        <strain evidence="3 4">CBS 200.50</strain>
    </source>
</reference>
<dbReference type="InterPro" id="IPR036928">
    <property type="entry name" value="AS_sf"/>
</dbReference>
<accession>S8A743</accession>
<organism evidence="3 4">
    <name type="scientific">Dactylellina haptotyla (strain CBS 200.50)</name>
    <name type="common">Nematode-trapping fungus</name>
    <name type="synonym">Monacrosporium haptotylum</name>
    <dbReference type="NCBI Taxonomy" id="1284197"/>
    <lineage>
        <taxon>Eukaryota</taxon>
        <taxon>Fungi</taxon>
        <taxon>Dikarya</taxon>
        <taxon>Ascomycota</taxon>
        <taxon>Pezizomycotina</taxon>
        <taxon>Orbiliomycetes</taxon>
        <taxon>Orbiliales</taxon>
        <taxon>Orbiliaceae</taxon>
        <taxon>Dactylellina</taxon>
    </lineage>
</organism>
<dbReference type="SUPFAM" id="SSF75304">
    <property type="entry name" value="Amidase signature (AS) enzymes"/>
    <property type="match status" value="1"/>
</dbReference>
<evidence type="ECO:0000259" key="1">
    <source>
        <dbReference type="Pfam" id="PF01425"/>
    </source>
</evidence>
<protein>
    <submittedName>
        <fullName evidence="3">Uncharacterized protein</fullName>
    </submittedName>
</protein>
<dbReference type="OrthoDB" id="5423360at2759"/>
<reference evidence="4" key="2">
    <citation type="submission" date="2013-04" db="EMBL/GenBank/DDBJ databases">
        <title>Genomic mechanisms accounting for the adaptation to parasitism in nematode-trapping fungi.</title>
        <authorList>
            <person name="Ahren D.G."/>
        </authorList>
    </citation>
    <scope>NUCLEOTIDE SEQUENCE [LARGE SCALE GENOMIC DNA]</scope>
    <source>
        <strain evidence="4">CBS 200.50</strain>
    </source>
</reference>